<proteinExistence type="predicted"/>
<evidence type="ECO:0008006" key="2">
    <source>
        <dbReference type="Google" id="ProtNLM"/>
    </source>
</evidence>
<dbReference type="PANTHER" id="PTHR34153:SF2">
    <property type="entry name" value="SI:CH211-262H13.3-RELATED"/>
    <property type="match status" value="1"/>
</dbReference>
<dbReference type="AlphaFoldDB" id="A0A0V0J6N3"/>
<sequence>MYPGCQKSMTTGNLKSYHAGRNSFFRQNTKEMACEEAILRPSTDNSPLYKVKVLNKTTSLPQTLRFQRRAQKVADWLVTYQSNFNREKRKIRHRLITFDSDDDVSVSRPGTSVDRFTDCTSSSDQAVSSPTTTTRSVQCKLCCSEAPDEFLVSQLENQAETLRHVAATLCQLKTKVDTIMMQTRWQAPDGPQSDRLPLPLTNQESYDKFCHSLADDAVFDRTTKQLSLLRGRNVRELIRKILSGLLGPPLCRQFTLRGTVTKHGFINSPLYAIFLDVIQRNKQLRQYGRYLLESIVMQWFRTARDRYGGRAERRAKRAISVGNRENFVGTLASVNRPS</sequence>
<name>A0A0V0J6N3_SCHSO</name>
<gene>
    <name evidence="1" type="ORF">TR114050</name>
</gene>
<reference evidence="1" key="1">
    <citation type="submission" date="2016-01" db="EMBL/GenBank/DDBJ databases">
        <title>Reference transcriptome for the parasite Schistocephalus solidus: insights into the molecular evolution of parasitism.</title>
        <authorList>
            <person name="Hebert F.O."/>
            <person name="Grambauer S."/>
            <person name="Barber I."/>
            <person name="Landry C.R."/>
            <person name="Aubin-Horth N."/>
        </authorList>
    </citation>
    <scope>NUCLEOTIDE SEQUENCE</scope>
</reference>
<dbReference type="EMBL" id="GEEE01024665">
    <property type="protein sequence ID" value="JAP38560.1"/>
    <property type="molecule type" value="Transcribed_RNA"/>
</dbReference>
<dbReference type="EMBL" id="GEEE01002511">
    <property type="protein sequence ID" value="JAP60714.1"/>
    <property type="molecule type" value="Transcribed_RNA"/>
</dbReference>
<organism evidence="1">
    <name type="scientific">Schistocephalus solidus</name>
    <name type="common">Tapeworm</name>
    <dbReference type="NCBI Taxonomy" id="70667"/>
    <lineage>
        <taxon>Eukaryota</taxon>
        <taxon>Metazoa</taxon>
        <taxon>Spiralia</taxon>
        <taxon>Lophotrochozoa</taxon>
        <taxon>Platyhelminthes</taxon>
        <taxon>Cestoda</taxon>
        <taxon>Eucestoda</taxon>
        <taxon>Diphyllobothriidea</taxon>
        <taxon>Diphyllobothriidae</taxon>
        <taxon>Schistocephalus</taxon>
    </lineage>
</organism>
<protein>
    <recommendedName>
        <fullName evidence="2">DUF4806 domain-containing protein</fullName>
    </recommendedName>
</protein>
<evidence type="ECO:0000313" key="1">
    <source>
        <dbReference type="EMBL" id="JAP60714.1"/>
    </source>
</evidence>
<accession>A0A0V0J6N3</accession>
<dbReference type="PANTHER" id="PTHR34153">
    <property type="entry name" value="SI:CH211-262H13.3-RELATED-RELATED"/>
    <property type="match status" value="1"/>
</dbReference>